<dbReference type="STRING" id="234267.Acid_3223"/>
<dbReference type="HOGENOM" id="CLU_833930_0_0_0"/>
<accession>Q022A3</accession>
<organism evidence="2">
    <name type="scientific">Solibacter usitatus (strain Ellin6076)</name>
    <dbReference type="NCBI Taxonomy" id="234267"/>
    <lineage>
        <taxon>Bacteria</taxon>
        <taxon>Pseudomonadati</taxon>
        <taxon>Acidobacteriota</taxon>
        <taxon>Terriglobia</taxon>
        <taxon>Bryobacterales</taxon>
        <taxon>Solibacteraceae</taxon>
        <taxon>Candidatus Solibacter</taxon>
    </lineage>
</organism>
<evidence type="ECO:0000256" key="1">
    <source>
        <dbReference type="SAM" id="SignalP"/>
    </source>
</evidence>
<sequence precursor="true">MVSRPFNFGKAASRLLCAVLVIPSAVSAQAWLFPKGEGTVSLSYQNIYVADHTFENSDAHDIGHILSNAVTLDVDYSLTDKLAVRVALPYVSSKYYGPVPHQLPLDNGTYHSAFQDFTTDIRYNLTKRRVVLTPFFRVVIPSHSYPYFAHSAVGRDQREYHFGTNFGRRLDPWIPRAYLQAQYSYAVVERVLGIAPNRSNAEFQLGYFLTPRLSLLATGQGMYTHSGLDLDYTLFHVGLPDDQWIHHDQLAKTSLLDFGGGTSFAVTPSWQMFFTVARSLEGRNGHLHAAIVTFGVSRSFGARSPAERASLGPGGESVPGANRPVVCTCAKTR</sequence>
<evidence type="ECO:0000313" key="2">
    <source>
        <dbReference type="EMBL" id="ABJ84200.1"/>
    </source>
</evidence>
<feature type="chain" id="PRO_5004163601" description="Transporter" evidence="1">
    <location>
        <begin position="31"/>
        <end position="333"/>
    </location>
</feature>
<dbReference type="EMBL" id="CP000473">
    <property type="protein sequence ID" value="ABJ84200.1"/>
    <property type="molecule type" value="Genomic_DNA"/>
</dbReference>
<dbReference type="KEGG" id="sus:Acid_3223"/>
<evidence type="ECO:0008006" key="3">
    <source>
        <dbReference type="Google" id="ProtNLM"/>
    </source>
</evidence>
<keyword evidence="1" id="KW-0732">Signal</keyword>
<dbReference type="InParanoid" id="Q022A3"/>
<gene>
    <name evidence="2" type="ordered locus">Acid_3223</name>
</gene>
<feature type="signal peptide" evidence="1">
    <location>
        <begin position="1"/>
        <end position="30"/>
    </location>
</feature>
<reference evidence="2" key="1">
    <citation type="submission" date="2006-10" db="EMBL/GenBank/DDBJ databases">
        <title>Complete sequence of Solibacter usitatus Ellin6076.</title>
        <authorList>
            <consortium name="US DOE Joint Genome Institute"/>
            <person name="Copeland A."/>
            <person name="Lucas S."/>
            <person name="Lapidus A."/>
            <person name="Barry K."/>
            <person name="Detter J.C."/>
            <person name="Glavina del Rio T."/>
            <person name="Hammon N."/>
            <person name="Israni S."/>
            <person name="Dalin E."/>
            <person name="Tice H."/>
            <person name="Pitluck S."/>
            <person name="Thompson L.S."/>
            <person name="Brettin T."/>
            <person name="Bruce D."/>
            <person name="Han C."/>
            <person name="Tapia R."/>
            <person name="Gilna P."/>
            <person name="Schmutz J."/>
            <person name="Larimer F."/>
            <person name="Land M."/>
            <person name="Hauser L."/>
            <person name="Kyrpides N."/>
            <person name="Mikhailova N."/>
            <person name="Janssen P.H."/>
            <person name="Kuske C.R."/>
            <person name="Richardson P."/>
        </authorList>
    </citation>
    <scope>NUCLEOTIDE SEQUENCE</scope>
    <source>
        <strain evidence="2">Ellin6076</strain>
    </source>
</reference>
<name>Q022A3_SOLUE</name>
<proteinExistence type="predicted"/>
<protein>
    <recommendedName>
        <fullName evidence="3">Transporter</fullName>
    </recommendedName>
</protein>
<dbReference type="AlphaFoldDB" id="Q022A3"/>
<dbReference type="eggNOG" id="ENOG502ZMKG">
    <property type="taxonomic scope" value="Bacteria"/>
</dbReference>